<accession>A0A5N6ND08</accession>
<comment type="caution">
    <text evidence="3">The sequence shown here is derived from an EMBL/GenBank/DDBJ whole genome shotgun (WGS) entry which is preliminary data.</text>
</comment>
<dbReference type="InterPro" id="IPR027417">
    <property type="entry name" value="P-loop_NTPase"/>
</dbReference>
<dbReference type="Proteomes" id="UP000326396">
    <property type="component" value="Linkage Group LG2"/>
</dbReference>
<dbReference type="OrthoDB" id="1095810at2759"/>
<dbReference type="InterPro" id="IPR058192">
    <property type="entry name" value="WHD_ROQ1-like"/>
</dbReference>
<dbReference type="GO" id="GO:0006952">
    <property type="term" value="P:defense response"/>
    <property type="evidence" value="ECO:0007669"/>
    <property type="project" value="InterPro"/>
</dbReference>
<dbReference type="EMBL" id="SZYD01000012">
    <property type="protein sequence ID" value="KAD4585157.1"/>
    <property type="molecule type" value="Genomic_DNA"/>
</dbReference>
<organism evidence="3 4">
    <name type="scientific">Mikania micrantha</name>
    <name type="common">bitter vine</name>
    <dbReference type="NCBI Taxonomy" id="192012"/>
    <lineage>
        <taxon>Eukaryota</taxon>
        <taxon>Viridiplantae</taxon>
        <taxon>Streptophyta</taxon>
        <taxon>Embryophyta</taxon>
        <taxon>Tracheophyta</taxon>
        <taxon>Spermatophyta</taxon>
        <taxon>Magnoliopsida</taxon>
        <taxon>eudicotyledons</taxon>
        <taxon>Gunneridae</taxon>
        <taxon>Pentapetalae</taxon>
        <taxon>asterids</taxon>
        <taxon>campanulids</taxon>
        <taxon>Asterales</taxon>
        <taxon>Asteraceae</taxon>
        <taxon>Asteroideae</taxon>
        <taxon>Heliantheae alliance</taxon>
        <taxon>Eupatorieae</taxon>
        <taxon>Mikania</taxon>
    </lineage>
</organism>
<evidence type="ECO:0000313" key="3">
    <source>
        <dbReference type="EMBL" id="KAD4585157.1"/>
    </source>
</evidence>
<feature type="domain" description="Disease resistance protein Roq1-like winged-helix" evidence="2">
    <location>
        <begin position="39"/>
        <end position="103"/>
    </location>
</feature>
<dbReference type="PANTHER" id="PTHR11017">
    <property type="entry name" value="LEUCINE-RICH REPEAT-CONTAINING PROTEIN"/>
    <property type="match status" value="1"/>
</dbReference>
<dbReference type="InterPro" id="IPR044974">
    <property type="entry name" value="Disease_R_plants"/>
</dbReference>
<reference evidence="3 4" key="1">
    <citation type="submission" date="2019-05" db="EMBL/GenBank/DDBJ databases">
        <title>Mikania micrantha, genome provides insights into the molecular mechanism of rapid growth.</title>
        <authorList>
            <person name="Liu B."/>
        </authorList>
    </citation>
    <scope>NUCLEOTIDE SEQUENCE [LARGE SCALE GENOMIC DNA]</scope>
    <source>
        <strain evidence="3">NLD-2019</strain>
        <tissue evidence="3">Leaf</tissue>
    </source>
</reference>
<dbReference type="AlphaFoldDB" id="A0A5N6ND08"/>
<evidence type="ECO:0000259" key="2">
    <source>
        <dbReference type="Pfam" id="PF23282"/>
    </source>
</evidence>
<proteinExistence type="predicted"/>
<name>A0A5N6ND08_9ASTR</name>
<evidence type="ECO:0000256" key="1">
    <source>
        <dbReference type="ARBA" id="ARBA00022737"/>
    </source>
</evidence>
<dbReference type="Pfam" id="PF23282">
    <property type="entry name" value="WHD_ROQ1"/>
    <property type="match status" value="1"/>
</dbReference>
<dbReference type="Gene3D" id="3.40.50.300">
    <property type="entry name" value="P-loop containing nucleotide triphosphate hydrolases"/>
    <property type="match status" value="1"/>
</dbReference>
<dbReference type="PANTHER" id="PTHR11017:SF340">
    <property type="entry name" value="NB-ARC-RELATED"/>
    <property type="match status" value="1"/>
</dbReference>
<gene>
    <name evidence="3" type="ORF">E3N88_22758</name>
</gene>
<evidence type="ECO:0000313" key="4">
    <source>
        <dbReference type="Proteomes" id="UP000326396"/>
    </source>
</evidence>
<keyword evidence="4" id="KW-1185">Reference proteome</keyword>
<protein>
    <recommendedName>
        <fullName evidence="2">Disease resistance protein Roq1-like winged-helix domain-containing protein</fullName>
    </recommendedName>
</protein>
<keyword evidence="1" id="KW-0677">Repeat</keyword>
<dbReference type="SUPFAM" id="SSF52540">
    <property type="entry name" value="P-loop containing nucleoside triphosphate hydrolases"/>
    <property type="match status" value="1"/>
</dbReference>
<sequence length="192" mass="22193">MTTRLSDLKSRLEIGSNGVRMVGIWGLGGGGKTTLASSLYMEISQHFQDNAMEIFEACGYHPEIGIKVLRQKTLITIVYKELYGNVFDMHDLVEEMGHHIVRGEHPMNPRKHSRVWKREEIKEMCFEDATMENDKTEALRYSLSPSEGNDLSSRFCKIVSNMKKLRWIDVTMYDAKGDEWPTFLSNELQHIY</sequence>